<comment type="caution">
    <text evidence="9">The sequence shown here is derived from an EMBL/GenBank/DDBJ whole genome shotgun (WGS) entry which is preliminary data.</text>
</comment>
<dbReference type="PRINTS" id="PR01036">
    <property type="entry name" value="TCRTETB"/>
</dbReference>
<evidence type="ECO:0000259" key="8">
    <source>
        <dbReference type="PROSITE" id="PS50850"/>
    </source>
</evidence>
<comment type="subcellular location">
    <subcellularLocation>
        <location evidence="1">Cell membrane</location>
        <topology evidence="1">Multi-pass membrane protein</topology>
    </subcellularLocation>
</comment>
<dbReference type="RefSeq" id="WP_104077863.1">
    <property type="nucleotide sequence ID" value="NZ_CP062178.1"/>
</dbReference>
<feature type="transmembrane region" description="Helical" evidence="7">
    <location>
        <begin position="221"/>
        <end position="240"/>
    </location>
</feature>
<keyword evidence="3" id="KW-1003">Cell membrane</keyword>
<feature type="transmembrane region" description="Helical" evidence="7">
    <location>
        <begin position="431"/>
        <end position="450"/>
    </location>
</feature>
<feature type="transmembrane region" description="Helical" evidence="7">
    <location>
        <begin position="352"/>
        <end position="378"/>
    </location>
</feature>
<dbReference type="GO" id="GO:0022857">
    <property type="term" value="F:transmembrane transporter activity"/>
    <property type="evidence" value="ECO:0007669"/>
    <property type="project" value="InterPro"/>
</dbReference>
<dbReference type="PANTHER" id="PTHR42718">
    <property type="entry name" value="MAJOR FACILITATOR SUPERFAMILY MULTIDRUG TRANSPORTER MFSC"/>
    <property type="match status" value="1"/>
</dbReference>
<dbReference type="OrthoDB" id="9807274at2"/>
<feature type="transmembrane region" description="Helical" evidence="7">
    <location>
        <begin position="75"/>
        <end position="95"/>
    </location>
</feature>
<dbReference type="InterPro" id="IPR011701">
    <property type="entry name" value="MFS"/>
</dbReference>
<keyword evidence="2" id="KW-0813">Transport</keyword>
<evidence type="ECO:0000313" key="9">
    <source>
        <dbReference type="EMBL" id="PPB83052.1"/>
    </source>
</evidence>
<accession>A0A2P5K8K7</accession>
<dbReference type="SUPFAM" id="SSF103473">
    <property type="entry name" value="MFS general substrate transporter"/>
    <property type="match status" value="1"/>
</dbReference>
<name>A0A2P5K8K7_9BURK</name>
<feature type="transmembrane region" description="Helical" evidence="7">
    <location>
        <begin position="324"/>
        <end position="346"/>
    </location>
</feature>
<dbReference type="InterPro" id="IPR036259">
    <property type="entry name" value="MFS_trans_sf"/>
</dbReference>
<evidence type="ECO:0000256" key="4">
    <source>
        <dbReference type="ARBA" id="ARBA00022692"/>
    </source>
</evidence>
<dbReference type="NCBIfam" id="NF007799">
    <property type="entry name" value="PRK10504.1"/>
    <property type="match status" value="1"/>
</dbReference>
<dbReference type="PROSITE" id="PS50850">
    <property type="entry name" value="MFS"/>
    <property type="match status" value="1"/>
</dbReference>
<feature type="transmembrane region" description="Helical" evidence="7">
    <location>
        <begin position="291"/>
        <end position="312"/>
    </location>
</feature>
<proteinExistence type="predicted"/>
<dbReference type="GO" id="GO:0005886">
    <property type="term" value="C:plasma membrane"/>
    <property type="evidence" value="ECO:0007669"/>
    <property type="project" value="UniProtKB-SubCell"/>
</dbReference>
<evidence type="ECO:0000256" key="2">
    <source>
        <dbReference type="ARBA" id="ARBA00022448"/>
    </source>
</evidence>
<feature type="transmembrane region" description="Helical" evidence="7">
    <location>
        <begin position="134"/>
        <end position="158"/>
    </location>
</feature>
<protein>
    <submittedName>
        <fullName evidence="9">EmrB/QacA subfamily drug resistance transporter</fullName>
    </submittedName>
</protein>
<organism evidence="9 10">
    <name type="scientific">Mycetohabitans endofungorum</name>
    <dbReference type="NCBI Taxonomy" id="417203"/>
    <lineage>
        <taxon>Bacteria</taxon>
        <taxon>Pseudomonadati</taxon>
        <taxon>Pseudomonadota</taxon>
        <taxon>Betaproteobacteria</taxon>
        <taxon>Burkholderiales</taxon>
        <taxon>Burkholderiaceae</taxon>
        <taxon>Mycetohabitans</taxon>
    </lineage>
</organism>
<keyword evidence="5 7" id="KW-1133">Transmembrane helix</keyword>
<evidence type="ECO:0000256" key="3">
    <source>
        <dbReference type="ARBA" id="ARBA00022475"/>
    </source>
</evidence>
<sequence length="471" mass="50249">MQSEKALTVLLWIVGTGFFMQTLDSTVLNTALPEIANNLGRHPLHMQPVVLAYSLAMVMVIPASGWLADRVGIRCIFLIAVALFTVGSIGCAISRTLDELVMARVVQGLGGGILLPAGRLTILRTHPPSQYLHALGFVAIPGLLGSALGPAFGGWIVSLASWRWIFWVNVPIGMTVFIAAQIAIPNIKLPAQRFDLNGYMLFAACVLTLLLALNGLANHHLSFAVVLVLLGISSVTLIAYGRHAAHTDHPLFPFSLFAVRTYRIGLLGNGLTRMGGDALPYMIPLLLQLGLGYAPYEAGLMMLSMALAAMGAKRFVNPLITNYGYRRILVGNSLLIASIIASFSLVSPEQPIWLRVVQLAAFGGFYSIQATAMSAATLKDLVGRGASSGNGLFATVQMLAMSLGVTVASILLDLFQSLFTIQANDSLLPVFKANFICVGLIIAGSACIFWQLKPNRTVNAAPRCSTNKGAS</sequence>
<dbReference type="Gene3D" id="1.20.1720.10">
    <property type="entry name" value="Multidrug resistance protein D"/>
    <property type="match status" value="1"/>
</dbReference>
<reference evidence="9 10" key="1">
    <citation type="submission" date="2018-01" db="EMBL/GenBank/DDBJ databases">
        <title>Genomic Encyclopedia of Type Strains, Phase III (KMG-III): the genomes of soil and plant-associated and newly described type strains.</title>
        <authorList>
            <person name="Whitman W."/>
        </authorList>
    </citation>
    <scope>NUCLEOTIDE SEQUENCE [LARGE SCALE GENOMIC DNA]</scope>
    <source>
        <strain evidence="9 10">HKI456</strain>
    </source>
</reference>
<dbReference type="Gene3D" id="1.20.1250.20">
    <property type="entry name" value="MFS general substrate transporter like domains"/>
    <property type="match status" value="1"/>
</dbReference>
<keyword evidence="6 7" id="KW-0472">Membrane</keyword>
<evidence type="ECO:0000256" key="7">
    <source>
        <dbReference type="SAM" id="Phobius"/>
    </source>
</evidence>
<keyword evidence="4 7" id="KW-0812">Transmembrane</keyword>
<dbReference type="PANTHER" id="PTHR42718:SF46">
    <property type="entry name" value="BLR6921 PROTEIN"/>
    <property type="match status" value="1"/>
</dbReference>
<feature type="transmembrane region" description="Helical" evidence="7">
    <location>
        <begin position="390"/>
        <end position="411"/>
    </location>
</feature>
<dbReference type="InterPro" id="IPR020846">
    <property type="entry name" value="MFS_dom"/>
</dbReference>
<evidence type="ECO:0000313" key="10">
    <source>
        <dbReference type="Proteomes" id="UP000243096"/>
    </source>
</evidence>
<dbReference type="Proteomes" id="UP000243096">
    <property type="component" value="Unassembled WGS sequence"/>
</dbReference>
<keyword evidence="10" id="KW-1185">Reference proteome</keyword>
<dbReference type="Pfam" id="PF07690">
    <property type="entry name" value="MFS_1"/>
    <property type="match status" value="1"/>
</dbReference>
<gene>
    <name evidence="9" type="ORF">B0O95_1104</name>
</gene>
<feature type="transmembrane region" description="Helical" evidence="7">
    <location>
        <begin position="196"/>
        <end position="215"/>
    </location>
</feature>
<dbReference type="EMBL" id="PRDW01000010">
    <property type="protein sequence ID" value="PPB83052.1"/>
    <property type="molecule type" value="Genomic_DNA"/>
</dbReference>
<feature type="transmembrane region" description="Helical" evidence="7">
    <location>
        <begin position="164"/>
        <end position="184"/>
    </location>
</feature>
<evidence type="ECO:0000256" key="1">
    <source>
        <dbReference type="ARBA" id="ARBA00004651"/>
    </source>
</evidence>
<evidence type="ECO:0000256" key="5">
    <source>
        <dbReference type="ARBA" id="ARBA00022989"/>
    </source>
</evidence>
<feature type="transmembrane region" description="Helical" evidence="7">
    <location>
        <begin position="49"/>
        <end position="68"/>
    </location>
</feature>
<evidence type="ECO:0000256" key="6">
    <source>
        <dbReference type="ARBA" id="ARBA00023136"/>
    </source>
</evidence>
<feature type="domain" description="Major facilitator superfamily (MFS) profile" evidence="8">
    <location>
        <begin position="10"/>
        <end position="457"/>
    </location>
</feature>
<dbReference type="AlphaFoldDB" id="A0A2P5K8K7"/>